<evidence type="ECO:0000313" key="3">
    <source>
        <dbReference type="Proteomes" id="UP000694005"/>
    </source>
</evidence>
<reference evidence="2 3" key="1">
    <citation type="submission" date="2021-07" db="EMBL/GenBank/DDBJ databases">
        <authorList>
            <consortium name="Genoscope - CEA"/>
            <person name="William W."/>
        </authorList>
    </citation>
    <scope>NUCLEOTIDE SEQUENCE [LARGE SCALE GENOMIC DNA]</scope>
</reference>
<organism evidence="2 3">
    <name type="scientific">Brassica campestris</name>
    <name type="common">Field mustard</name>
    <dbReference type="NCBI Taxonomy" id="3711"/>
    <lineage>
        <taxon>Eukaryota</taxon>
        <taxon>Viridiplantae</taxon>
        <taxon>Streptophyta</taxon>
        <taxon>Embryophyta</taxon>
        <taxon>Tracheophyta</taxon>
        <taxon>Spermatophyta</taxon>
        <taxon>Magnoliopsida</taxon>
        <taxon>eudicotyledons</taxon>
        <taxon>Gunneridae</taxon>
        <taxon>Pentapetalae</taxon>
        <taxon>rosids</taxon>
        <taxon>malvids</taxon>
        <taxon>Brassicales</taxon>
        <taxon>Brassicaceae</taxon>
        <taxon>Brassiceae</taxon>
        <taxon>Brassica</taxon>
    </lineage>
</organism>
<evidence type="ECO:0000313" key="2">
    <source>
        <dbReference type="EMBL" id="CAG7873988.1"/>
    </source>
</evidence>
<feature type="non-terminal residue" evidence="2">
    <location>
        <position position="1"/>
    </location>
</feature>
<sequence length="98" mass="10308">MLSRCYPGDGGYPRSIIAGLVAGEDGGFLSLTNAALVSGKRRLSFEVVKVEVFRGSAMDPLVAAVEISRRRSPATVTSGDEEDSGGSRFACLGFPVMH</sequence>
<dbReference type="Gramene" id="A05p05090.2_BraZ1">
    <property type="protein sequence ID" value="A05p05090.2_BraZ1.CDS"/>
    <property type="gene ID" value="A05g05090.2_BraZ1"/>
</dbReference>
<name>A0A8D9G9C3_BRACM</name>
<feature type="region of interest" description="Disordered" evidence="1">
    <location>
        <begin position="70"/>
        <end position="98"/>
    </location>
</feature>
<dbReference type="AlphaFoldDB" id="A0A8D9G9C3"/>
<protein>
    <submittedName>
        <fullName evidence="2">Uncharacterized protein</fullName>
    </submittedName>
</protein>
<dbReference type="EMBL" id="LS974621">
    <property type="protein sequence ID" value="CAG7873988.1"/>
    <property type="molecule type" value="Genomic_DNA"/>
</dbReference>
<gene>
    <name evidence="2" type="ORF">BRAPAZ1V2_A05P05090.2</name>
</gene>
<dbReference type="Proteomes" id="UP000694005">
    <property type="component" value="Chromosome A05"/>
</dbReference>
<evidence type="ECO:0000256" key="1">
    <source>
        <dbReference type="SAM" id="MobiDB-lite"/>
    </source>
</evidence>
<accession>A0A8D9G9C3</accession>
<proteinExistence type="predicted"/>